<protein>
    <submittedName>
        <fullName evidence="1">Nucleotidyltransferase</fullName>
    </submittedName>
</protein>
<dbReference type="AlphaFoldDB" id="A0A8J3E812"/>
<dbReference type="RefSeq" id="WP_117001260.1">
    <property type="nucleotide sequence ID" value="NZ_BMJS01000001.1"/>
</dbReference>
<dbReference type="Proteomes" id="UP000636949">
    <property type="component" value="Unassembled WGS sequence"/>
</dbReference>
<dbReference type="Pfam" id="PF08780">
    <property type="entry name" value="NTase_sub_bind"/>
    <property type="match status" value="1"/>
</dbReference>
<accession>A0A8J3E812</accession>
<proteinExistence type="predicted"/>
<dbReference type="InterPro" id="IPR010235">
    <property type="entry name" value="HepT"/>
</dbReference>
<keyword evidence="2" id="KW-1185">Reference proteome</keyword>
<reference evidence="1" key="1">
    <citation type="journal article" date="2014" name="Int. J. Syst. Evol. Microbiol.">
        <title>Complete genome sequence of Corynebacterium casei LMG S-19264T (=DSM 44701T), isolated from a smear-ripened cheese.</title>
        <authorList>
            <consortium name="US DOE Joint Genome Institute (JGI-PGF)"/>
            <person name="Walter F."/>
            <person name="Albersmeier A."/>
            <person name="Kalinowski J."/>
            <person name="Ruckert C."/>
        </authorList>
    </citation>
    <scope>NUCLEOTIDE SEQUENCE</scope>
    <source>
        <strain evidence="1">CGMCC 1.15758</strain>
    </source>
</reference>
<name>A0A8J3E812_9GAMM</name>
<gene>
    <name evidence="1" type="ORF">GCM10010995_01310</name>
</gene>
<sequence length="137" mass="16360">MTTTPPLRWKLRFENFSKAYHVLQRRVTEYQQHQDLEAYQMALIQGFEIIIELSWKVLKDYLENEGFQEVSTPKTVIRQAYQSNIIDQGELWLEALQLRNLASHTYDEATTKMILTFIVDKYLKLVTQLYQTLELKQ</sequence>
<comment type="caution">
    <text evidence="1">The sequence shown here is derived from an EMBL/GenBank/DDBJ whole genome shotgun (WGS) entry which is preliminary data.</text>
</comment>
<dbReference type="SUPFAM" id="SSF81593">
    <property type="entry name" value="Nucleotidyltransferase substrate binding subunit/domain"/>
    <property type="match status" value="1"/>
</dbReference>
<evidence type="ECO:0000313" key="2">
    <source>
        <dbReference type="Proteomes" id="UP000636949"/>
    </source>
</evidence>
<dbReference type="Gene3D" id="1.20.120.330">
    <property type="entry name" value="Nucleotidyltransferases domain 2"/>
    <property type="match status" value="1"/>
</dbReference>
<dbReference type="NCBIfam" id="TIGR01987">
    <property type="entry name" value="HI0074"/>
    <property type="match status" value="1"/>
</dbReference>
<dbReference type="EMBL" id="BMJS01000001">
    <property type="protein sequence ID" value="GGF87852.1"/>
    <property type="molecule type" value="Genomic_DNA"/>
</dbReference>
<reference evidence="1" key="2">
    <citation type="submission" date="2020-09" db="EMBL/GenBank/DDBJ databases">
        <authorList>
            <person name="Sun Q."/>
            <person name="Zhou Y."/>
        </authorList>
    </citation>
    <scope>NUCLEOTIDE SEQUENCE</scope>
    <source>
        <strain evidence="1">CGMCC 1.15758</strain>
    </source>
</reference>
<evidence type="ECO:0000313" key="1">
    <source>
        <dbReference type="EMBL" id="GGF87852.1"/>
    </source>
</evidence>
<dbReference type="OrthoDB" id="9810452at2"/>
<organism evidence="1 2">
    <name type="scientific">Cysteiniphilum litorale</name>
    <dbReference type="NCBI Taxonomy" id="2056700"/>
    <lineage>
        <taxon>Bacteria</taxon>
        <taxon>Pseudomonadati</taxon>
        <taxon>Pseudomonadota</taxon>
        <taxon>Gammaproteobacteria</taxon>
        <taxon>Thiotrichales</taxon>
        <taxon>Fastidiosibacteraceae</taxon>
        <taxon>Cysteiniphilum</taxon>
    </lineage>
</organism>